<name>A0A9N9JCR1_9GLOM</name>
<keyword evidence="2" id="KW-1185">Reference proteome</keyword>
<dbReference type="OrthoDB" id="5598028at2759"/>
<protein>
    <submittedName>
        <fullName evidence="1">16390_t:CDS:1</fullName>
    </submittedName>
</protein>
<organism evidence="1 2">
    <name type="scientific">Acaulospora morrowiae</name>
    <dbReference type="NCBI Taxonomy" id="94023"/>
    <lineage>
        <taxon>Eukaryota</taxon>
        <taxon>Fungi</taxon>
        <taxon>Fungi incertae sedis</taxon>
        <taxon>Mucoromycota</taxon>
        <taxon>Glomeromycotina</taxon>
        <taxon>Glomeromycetes</taxon>
        <taxon>Diversisporales</taxon>
        <taxon>Acaulosporaceae</taxon>
        <taxon>Acaulospora</taxon>
    </lineage>
</organism>
<accession>A0A9N9JCR1</accession>
<dbReference type="EMBL" id="CAJVPV010047715">
    <property type="protein sequence ID" value="CAG8773075.1"/>
    <property type="molecule type" value="Genomic_DNA"/>
</dbReference>
<comment type="caution">
    <text evidence="1">The sequence shown here is derived from an EMBL/GenBank/DDBJ whole genome shotgun (WGS) entry which is preliminary data.</text>
</comment>
<reference evidence="1" key="1">
    <citation type="submission" date="2021-06" db="EMBL/GenBank/DDBJ databases">
        <authorList>
            <person name="Kallberg Y."/>
            <person name="Tangrot J."/>
            <person name="Rosling A."/>
        </authorList>
    </citation>
    <scope>NUCLEOTIDE SEQUENCE</scope>
    <source>
        <strain evidence="1">CL551</strain>
    </source>
</reference>
<gene>
    <name evidence="1" type="ORF">AMORRO_LOCUS16719</name>
</gene>
<dbReference type="Proteomes" id="UP000789342">
    <property type="component" value="Unassembled WGS sequence"/>
</dbReference>
<feature type="non-terminal residue" evidence="1">
    <location>
        <position position="1"/>
    </location>
</feature>
<evidence type="ECO:0000313" key="2">
    <source>
        <dbReference type="Proteomes" id="UP000789342"/>
    </source>
</evidence>
<dbReference type="AlphaFoldDB" id="A0A9N9JCR1"/>
<evidence type="ECO:0000313" key="1">
    <source>
        <dbReference type="EMBL" id="CAG8773075.1"/>
    </source>
</evidence>
<proteinExistence type="predicted"/>
<sequence>DKNVTRSRRLVHEINILRKQYKDWEPTTKIMKDIKLRLEPFKDIILERARL</sequence>